<dbReference type="Gene3D" id="3.40.50.150">
    <property type="entry name" value="Vaccinia Virus protein VP39"/>
    <property type="match status" value="1"/>
</dbReference>
<dbReference type="PANTHER" id="PTHR47313">
    <property type="entry name" value="RIBOSOMAL RNA LARGE SUBUNIT METHYLTRANSFERASE K/L"/>
    <property type="match status" value="1"/>
</dbReference>
<dbReference type="EC" id="2.1.1.173" evidence="6"/>
<gene>
    <name evidence="6" type="primary">rlmL</name>
    <name evidence="6" type="ORF">NCTC10723_01067</name>
</gene>
<dbReference type="OrthoDB" id="9809404at2"/>
<reference evidence="6 7" key="1">
    <citation type="submission" date="2018-06" db="EMBL/GenBank/DDBJ databases">
        <authorList>
            <consortium name="Pathogen Informatics"/>
            <person name="Doyle S."/>
        </authorList>
    </citation>
    <scope>NUCLEOTIDE SEQUENCE [LARGE SCALE GENOMIC DNA]</scope>
    <source>
        <strain evidence="6 7">NCTC10723</strain>
    </source>
</reference>
<accession>A0A377GXN0</accession>
<dbReference type="GO" id="GO:0052915">
    <property type="term" value="F:23S rRNA (guanine(2445)-N(2))-methyltransferase activity"/>
    <property type="evidence" value="ECO:0007669"/>
    <property type="project" value="UniProtKB-EC"/>
</dbReference>
<dbReference type="InterPro" id="IPR000241">
    <property type="entry name" value="RlmKL-like_Mtase"/>
</dbReference>
<protein>
    <submittedName>
        <fullName evidence="6">Ribosomal RNA large subunit methyltransferase L</fullName>
        <ecNumber evidence="6">2.1.1.173</ecNumber>
    </submittedName>
</protein>
<dbReference type="PANTHER" id="PTHR47313:SF1">
    <property type="entry name" value="RIBOSOMAL RNA LARGE SUBUNIT METHYLTRANSFERASE K_L"/>
    <property type="match status" value="1"/>
</dbReference>
<dbReference type="Pfam" id="PF22020">
    <property type="entry name" value="RlmL_1st"/>
    <property type="match status" value="1"/>
</dbReference>
<dbReference type="PROSITE" id="PS00092">
    <property type="entry name" value="N6_MTASE"/>
    <property type="match status" value="1"/>
</dbReference>
<evidence type="ECO:0000259" key="5">
    <source>
        <dbReference type="Pfam" id="PF22020"/>
    </source>
</evidence>
<keyword evidence="7" id="KW-1185">Reference proteome</keyword>
<dbReference type="GO" id="GO:0003723">
    <property type="term" value="F:RNA binding"/>
    <property type="evidence" value="ECO:0007669"/>
    <property type="project" value="InterPro"/>
</dbReference>
<dbReference type="Pfam" id="PF01170">
    <property type="entry name" value="UPF0020"/>
    <property type="match status" value="1"/>
</dbReference>
<evidence type="ECO:0000256" key="2">
    <source>
        <dbReference type="ARBA" id="ARBA00022679"/>
    </source>
</evidence>
<dbReference type="InterPro" id="IPR002052">
    <property type="entry name" value="DNA_methylase_N6_adenine_CS"/>
</dbReference>
<evidence type="ECO:0000313" key="6">
    <source>
        <dbReference type="EMBL" id="STO31613.1"/>
    </source>
</evidence>
<dbReference type="RefSeq" id="WP_115270071.1">
    <property type="nucleotide sequence ID" value="NZ_UGGU01000003.1"/>
</dbReference>
<dbReference type="Proteomes" id="UP000255328">
    <property type="component" value="Unassembled WGS sequence"/>
</dbReference>
<dbReference type="AlphaFoldDB" id="A0A377GXN0"/>
<feature type="domain" description="RlmL ferredoxin-like" evidence="5">
    <location>
        <begin position="6"/>
        <end position="61"/>
    </location>
</feature>
<dbReference type="GO" id="GO:0070043">
    <property type="term" value="F:rRNA (guanine-N7-)-methyltransferase activity"/>
    <property type="evidence" value="ECO:0007669"/>
    <property type="project" value="TreeGrafter"/>
</dbReference>
<feature type="domain" description="THUMP" evidence="4">
    <location>
        <begin position="71"/>
        <end position="156"/>
    </location>
</feature>
<dbReference type="InterPro" id="IPR029063">
    <property type="entry name" value="SAM-dependent_MTases_sf"/>
</dbReference>
<evidence type="ECO:0000259" key="3">
    <source>
        <dbReference type="Pfam" id="PF01170"/>
    </source>
</evidence>
<evidence type="ECO:0000259" key="4">
    <source>
        <dbReference type="Pfam" id="PF02926"/>
    </source>
</evidence>
<dbReference type="Gene3D" id="3.30.2130.30">
    <property type="match status" value="1"/>
</dbReference>
<organism evidence="6 7">
    <name type="scientific">Fusobacterium necrogenes</name>
    <dbReference type="NCBI Taxonomy" id="858"/>
    <lineage>
        <taxon>Bacteria</taxon>
        <taxon>Fusobacteriati</taxon>
        <taxon>Fusobacteriota</taxon>
        <taxon>Fusobacteriia</taxon>
        <taxon>Fusobacteriales</taxon>
        <taxon>Fusobacteriaceae</taxon>
        <taxon>Fusobacterium</taxon>
    </lineage>
</organism>
<dbReference type="SUPFAM" id="SSF53335">
    <property type="entry name" value="S-adenosyl-L-methionine-dependent methyltransferases"/>
    <property type="match status" value="1"/>
</dbReference>
<feature type="domain" description="Ribosomal RNA large subunit methyltransferase K/L-like methyltransferase" evidence="3">
    <location>
        <begin position="165"/>
        <end position="372"/>
    </location>
</feature>
<dbReference type="InterPro" id="IPR054170">
    <property type="entry name" value="RlmL_1st"/>
</dbReference>
<dbReference type="InterPro" id="IPR053943">
    <property type="entry name" value="RlmKL-like_Mtase_CS"/>
</dbReference>
<evidence type="ECO:0000256" key="1">
    <source>
        <dbReference type="ARBA" id="ARBA00022603"/>
    </source>
</evidence>
<dbReference type="EMBL" id="UGGU01000003">
    <property type="protein sequence ID" value="STO31613.1"/>
    <property type="molecule type" value="Genomic_DNA"/>
</dbReference>
<keyword evidence="1 6" id="KW-0489">Methyltransferase</keyword>
<keyword evidence="2 6" id="KW-0808">Transferase</keyword>
<dbReference type="PROSITE" id="PS01261">
    <property type="entry name" value="UPF0020"/>
    <property type="match status" value="1"/>
</dbReference>
<name>A0A377GXN0_9FUSO</name>
<proteinExistence type="predicted"/>
<evidence type="ECO:0000313" key="7">
    <source>
        <dbReference type="Proteomes" id="UP000255328"/>
    </source>
</evidence>
<dbReference type="Pfam" id="PF02926">
    <property type="entry name" value="THUMP"/>
    <property type="match status" value="1"/>
</dbReference>
<sequence length="384" mass="43698">MTDKLTLIASATMGVESIVRDECVALGFENVKAFNGRVEFEGTLRDIAKANIHLRCADRVFIKMGEFRALTFDELFNNIKRLPWGDLIEENGEFPVSWVSSVKSKLFSKSDIQKITKKAIVEKMKERYGKSYFYEDGAKFAIKIQAHNDIFLVMVDTSGEGLHKRGYRAIKNEAPIKETMAAALVLLSKWKGGELPLVDPMCGTGTLLIEAAMIARNIAPGANRNFVSEAWKLIPENDWIDVRDEAFSMEDYEKEVKIFGSDIDADTVEIAKKNIVKAGVESDIQLKCQNFLDIERDEEYGALLTNPPYGDRLLDDESVERLYGLLGDICRMRLPKWSYYIITSYEGFEKAFGKRATKNRKLYNGGIECHYYQYYGEKNAKKRV</sequence>
<dbReference type="InterPro" id="IPR004114">
    <property type="entry name" value="THUMP_dom"/>
</dbReference>
<dbReference type="CDD" id="cd11715">
    <property type="entry name" value="THUMP_AdoMetMT"/>
    <property type="match status" value="1"/>
</dbReference>